<organism evidence="2 3">
    <name type="scientific">Caerostris extrusa</name>
    <name type="common">Bark spider</name>
    <name type="synonym">Caerostris bankana</name>
    <dbReference type="NCBI Taxonomy" id="172846"/>
    <lineage>
        <taxon>Eukaryota</taxon>
        <taxon>Metazoa</taxon>
        <taxon>Ecdysozoa</taxon>
        <taxon>Arthropoda</taxon>
        <taxon>Chelicerata</taxon>
        <taxon>Arachnida</taxon>
        <taxon>Araneae</taxon>
        <taxon>Araneomorphae</taxon>
        <taxon>Entelegynae</taxon>
        <taxon>Araneoidea</taxon>
        <taxon>Araneidae</taxon>
        <taxon>Caerostris</taxon>
    </lineage>
</organism>
<evidence type="ECO:0000313" key="3">
    <source>
        <dbReference type="Proteomes" id="UP001054945"/>
    </source>
</evidence>
<feature type="compositionally biased region" description="Polar residues" evidence="1">
    <location>
        <begin position="1"/>
        <end position="17"/>
    </location>
</feature>
<gene>
    <name evidence="2" type="ORF">CEXT_673251</name>
</gene>
<comment type="caution">
    <text evidence="2">The sequence shown here is derived from an EMBL/GenBank/DDBJ whole genome shotgun (WGS) entry which is preliminary data.</text>
</comment>
<accession>A0AAV4Y8C2</accession>
<protein>
    <submittedName>
        <fullName evidence="2">Uncharacterized protein</fullName>
    </submittedName>
</protein>
<proteinExistence type="predicted"/>
<dbReference type="EMBL" id="BPLR01018808">
    <property type="protein sequence ID" value="GIZ02394.1"/>
    <property type="molecule type" value="Genomic_DNA"/>
</dbReference>
<sequence length="90" mass="9280">MGVIFNSHSPGSCSSEIGQEKEPETSGGGTVLFSLFFATGTLMDANKGQLGTCLVASTNLSSGCCLPDTLPPQLSDAEVKGKNNDRRIGT</sequence>
<keyword evidence="3" id="KW-1185">Reference proteome</keyword>
<feature type="region of interest" description="Disordered" evidence="1">
    <location>
        <begin position="1"/>
        <end position="26"/>
    </location>
</feature>
<reference evidence="2 3" key="1">
    <citation type="submission" date="2021-06" db="EMBL/GenBank/DDBJ databases">
        <title>Caerostris extrusa draft genome.</title>
        <authorList>
            <person name="Kono N."/>
            <person name="Arakawa K."/>
        </authorList>
    </citation>
    <scope>NUCLEOTIDE SEQUENCE [LARGE SCALE GENOMIC DNA]</scope>
</reference>
<name>A0AAV4Y8C2_CAEEX</name>
<dbReference type="Proteomes" id="UP001054945">
    <property type="component" value="Unassembled WGS sequence"/>
</dbReference>
<dbReference type="AlphaFoldDB" id="A0AAV4Y8C2"/>
<evidence type="ECO:0000313" key="2">
    <source>
        <dbReference type="EMBL" id="GIZ02394.1"/>
    </source>
</evidence>
<evidence type="ECO:0000256" key="1">
    <source>
        <dbReference type="SAM" id="MobiDB-lite"/>
    </source>
</evidence>